<evidence type="ECO:0008006" key="3">
    <source>
        <dbReference type="Google" id="ProtNLM"/>
    </source>
</evidence>
<dbReference type="Proteomes" id="UP001596083">
    <property type="component" value="Unassembled WGS sequence"/>
</dbReference>
<proteinExistence type="predicted"/>
<gene>
    <name evidence="1" type="ORF">ACFP1Z_33070</name>
</gene>
<dbReference type="EMBL" id="JBHSPB010000042">
    <property type="protein sequence ID" value="MFC5724985.1"/>
    <property type="molecule type" value="Genomic_DNA"/>
</dbReference>
<sequence>MPATTMTSGLRDQLRALPDDAFTRLQYLAPAIGCFNRCAFCSQSAGRDVWQLTRTGLVAVLTTLADVAAERGLTIAGGRVHRPGVIFPYLDNDIGSYPHLDTYAQLARDVLGVKLRVSTVGYSSRSERLTTMHRRLVAEHGAVFDGIRFSITPYTLGYTEQGPGLSRDAYVEDLAAALATYRPLLDRLGHGAATAACELRFAPLLGTGELTDTVTGGRHVLHCRPHLLIAHQPDGDVPLPETVIERLDENTQPVFSRPGAPYLHVIADATEPTDVVVRAALAGELTVPHRARTVRLHRFANADGPYYAADPDFHPDGTFTALQLYPKTETRKASGYTDATRWFLNTLLGHKARLGLGRRDEHQPATGADVDAVLGALTDQGYALERIDRRATAHLRGHIHPQVAAYAAALERAGYPPSMFFSRRFTIDTGQIVNQGRAQGLFRGLAATNGEPMTPREERGFGQVSLSTVRGPVWRITPLPLIPAGHLPLTVTGKKNPAVAEPSLLVEELDPCHLSPVMRATGCRLRSHRITLPDGIVEHVGLKQGREDFALPGLAA</sequence>
<accession>A0ABW0Z860</accession>
<evidence type="ECO:0000313" key="1">
    <source>
        <dbReference type="EMBL" id="MFC5724985.1"/>
    </source>
</evidence>
<name>A0ABW0Z860_9ACTN</name>
<protein>
    <recommendedName>
        <fullName evidence="3">Radical SAM protein</fullName>
    </recommendedName>
</protein>
<keyword evidence="2" id="KW-1185">Reference proteome</keyword>
<organism evidence="1 2">
    <name type="scientific">Streptomyces gamaensis</name>
    <dbReference type="NCBI Taxonomy" id="1763542"/>
    <lineage>
        <taxon>Bacteria</taxon>
        <taxon>Bacillati</taxon>
        <taxon>Actinomycetota</taxon>
        <taxon>Actinomycetes</taxon>
        <taxon>Kitasatosporales</taxon>
        <taxon>Streptomycetaceae</taxon>
        <taxon>Streptomyces</taxon>
    </lineage>
</organism>
<dbReference type="RefSeq" id="WP_390321697.1">
    <property type="nucleotide sequence ID" value="NZ_JBHSPB010000042.1"/>
</dbReference>
<reference evidence="2" key="1">
    <citation type="journal article" date="2019" name="Int. J. Syst. Evol. Microbiol.">
        <title>The Global Catalogue of Microorganisms (GCM) 10K type strain sequencing project: providing services to taxonomists for standard genome sequencing and annotation.</title>
        <authorList>
            <consortium name="The Broad Institute Genomics Platform"/>
            <consortium name="The Broad Institute Genome Sequencing Center for Infectious Disease"/>
            <person name="Wu L."/>
            <person name="Ma J."/>
        </authorList>
    </citation>
    <scope>NUCLEOTIDE SEQUENCE [LARGE SCALE GENOMIC DNA]</scope>
    <source>
        <strain evidence="2">CGMCC 4.7304</strain>
    </source>
</reference>
<evidence type="ECO:0000313" key="2">
    <source>
        <dbReference type="Proteomes" id="UP001596083"/>
    </source>
</evidence>
<comment type="caution">
    <text evidence="1">The sequence shown here is derived from an EMBL/GenBank/DDBJ whole genome shotgun (WGS) entry which is preliminary data.</text>
</comment>